<accession>A0ABT4K8H7</accession>
<dbReference type="RefSeq" id="WP_251951259.1">
    <property type="nucleotide sequence ID" value="NZ_CAKMAX010000022.1"/>
</dbReference>
<evidence type="ECO:0000313" key="2">
    <source>
        <dbReference type="Proteomes" id="UP001527392"/>
    </source>
</evidence>
<dbReference type="EMBL" id="JAKHMS010000003">
    <property type="protein sequence ID" value="MCZ3781048.1"/>
    <property type="molecule type" value="Genomic_DNA"/>
</dbReference>
<dbReference type="Proteomes" id="UP001527392">
    <property type="component" value="Unassembled WGS sequence"/>
</dbReference>
<proteinExistence type="predicted"/>
<protein>
    <recommendedName>
        <fullName evidence="3">DUF2977 domain-containing protein</fullName>
    </recommendedName>
</protein>
<reference evidence="1 2" key="1">
    <citation type="submission" date="2022-01" db="EMBL/GenBank/DDBJ databases">
        <title>VMRC isolate genome collection.</title>
        <authorList>
            <person name="France M."/>
            <person name="Rutt L."/>
            <person name="Humphrys M."/>
            <person name="Ravel J."/>
        </authorList>
    </citation>
    <scope>NUCLEOTIDE SEQUENCE [LARGE SCALE GENOMIC DNA]</scope>
    <source>
        <strain evidence="1 2">C0030B4</strain>
    </source>
</reference>
<name>A0ABT4K8H7_9LACO</name>
<comment type="caution">
    <text evidence="1">The sequence shown here is derived from an EMBL/GenBank/DDBJ whole genome shotgun (WGS) entry which is preliminary data.</text>
</comment>
<evidence type="ECO:0008006" key="3">
    <source>
        <dbReference type="Google" id="ProtNLM"/>
    </source>
</evidence>
<organism evidence="1 2">
    <name type="scientific">Limosilactobacillus vaginalis</name>
    <dbReference type="NCBI Taxonomy" id="1633"/>
    <lineage>
        <taxon>Bacteria</taxon>
        <taxon>Bacillati</taxon>
        <taxon>Bacillota</taxon>
        <taxon>Bacilli</taxon>
        <taxon>Lactobacillales</taxon>
        <taxon>Lactobacillaceae</taxon>
        <taxon>Limosilactobacillus</taxon>
    </lineage>
</organism>
<sequence length="128" mass="14224">MATKIVYVYDKDTKEYKYPREIDVESSIENSTEIPVPEVMYGKTIFTGNGWVTQTKEEWLVSLPKAEVKPSPAVEAMNNLGQQLIQAQAKSETVNKTLTQKVNDLTKSVSLLGQMIVKAQTTVQGGTK</sequence>
<gene>
    <name evidence="1" type="ORF">L2504_02645</name>
</gene>
<evidence type="ECO:0000313" key="1">
    <source>
        <dbReference type="EMBL" id="MCZ3781048.1"/>
    </source>
</evidence>
<keyword evidence="2" id="KW-1185">Reference proteome</keyword>